<dbReference type="InterPro" id="IPR012337">
    <property type="entry name" value="RNaseH-like_sf"/>
</dbReference>
<feature type="compositionally biased region" description="Basic and acidic residues" evidence="3">
    <location>
        <begin position="716"/>
        <end position="727"/>
    </location>
</feature>
<dbReference type="EMBL" id="BKCJ010007075">
    <property type="protein sequence ID" value="GEU75399.1"/>
    <property type="molecule type" value="Genomic_DNA"/>
</dbReference>
<evidence type="ECO:0000256" key="3">
    <source>
        <dbReference type="SAM" id="MobiDB-lite"/>
    </source>
</evidence>
<keyword evidence="2" id="KW-0378">Hydrolase</keyword>
<dbReference type="InterPro" id="IPR039537">
    <property type="entry name" value="Retrotran_Ty1/copia-like"/>
</dbReference>
<feature type="region of interest" description="Disordered" evidence="3">
    <location>
        <begin position="716"/>
        <end position="741"/>
    </location>
</feature>
<dbReference type="PANTHER" id="PTHR42648">
    <property type="entry name" value="TRANSPOSASE, PUTATIVE-RELATED"/>
    <property type="match status" value="1"/>
</dbReference>
<dbReference type="InterPro" id="IPR001584">
    <property type="entry name" value="Integrase_cat-core"/>
</dbReference>
<proteinExistence type="predicted"/>
<dbReference type="PANTHER" id="PTHR42648:SF32">
    <property type="entry name" value="RIBONUCLEASE H-LIKE DOMAIN, GAG-PRE-INTEGRASE DOMAIN PROTEIN-RELATED"/>
    <property type="match status" value="1"/>
</dbReference>
<dbReference type="Pfam" id="PF25597">
    <property type="entry name" value="SH3_retrovirus"/>
    <property type="match status" value="1"/>
</dbReference>
<feature type="domain" description="Integrase catalytic" evidence="4">
    <location>
        <begin position="161"/>
        <end position="336"/>
    </location>
</feature>
<accession>A0A6L2MPW9</accession>
<name>A0A6L2MPW9_TANCI</name>
<dbReference type="GO" id="GO:0003676">
    <property type="term" value="F:nucleic acid binding"/>
    <property type="evidence" value="ECO:0007669"/>
    <property type="project" value="InterPro"/>
</dbReference>
<dbReference type="InterPro" id="IPR013103">
    <property type="entry name" value="RVT_2"/>
</dbReference>
<dbReference type="AlphaFoldDB" id="A0A6L2MPW9"/>
<dbReference type="InterPro" id="IPR057670">
    <property type="entry name" value="SH3_retrovirus"/>
</dbReference>
<dbReference type="PROSITE" id="PS50994">
    <property type="entry name" value="INTEGRASE"/>
    <property type="match status" value="1"/>
</dbReference>
<reference evidence="5" key="1">
    <citation type="journal article" date="2019" name="Sci. Rep.">
        <title>Draft genome of Tanacetum cinerariifolium, the natural source of mosquito coil.</title>
        <authorList>
            <person name="Yamashiro T."/>
            <person name="Shiraishi A."/>
            <person name="Satake H."/>
            <person name="Nakayama K."/>
        </authorList>
    </citation>
    <scope>NUCLEOTIDE SEQUENCE</scope>
</reference>
<gene>
    <name evidence="5" type="ORF">Tci_047377</name>
</gene>
<dbReference type="GO" id="GO:0016787">
    <property type="term" value="F:hydrolase activity"/>
    <property type="evidence" value="ECO:0007669"/>
    <property type="project" value="UniProtKB-KW"/>
</dbReference>
<evidence type="ECO:0000256" key="1">
    <source>
        <dbReference type="ARBA" id="ARBA00022723"/>
    </source>
</evidence>
<dbReference type="SUPFAM" id="SSF53098">
    <property type="entry name" value="Ribonuclease H-like"/>
    <property type="match status" value="1"/>
</dbReference>
<protein>
    <submittedName>
        <fullName evidence="5">Putative ribonuclease H-like domain-containing protein</fullName>
    </submittedName>
</protein>
<sequence length="1175" mass="133296">MSKPMIKFVKAADCPRVTKTNNTENSRKSTIKYVEMYRNTSKGKNWPKGNYAHKNVTPRVVLLKTGTSSIAVSRPNMNVAQLKMTFFAKTTHSNVKRPFPRKSTVRTQPRVPRVSTVIEKIPTVDLKFPTAKSTFIAALGNKGKAVKASACWIWRPKQNTTEKGPNYNGVSVTFKKYQYIDTQGRLKSVMAWVPKENNSLFVVCAGFTWTFFLRTNDETSSILGNFITEIENLIDLKVKIIKCDNRGEFRNKEMNEFCTKKRIRREFSNDRTPQQNGVAEKRNRTLIEAARTMLADAKLPVTFWAEAVNTACYVQNRVLVNKSQNKTPYELFNSKIPAIGFLRPFGCHVMILNTLDHLGKFDAKGDEGYFVRYSLSSKAFRVFNKSTKKVKENLHVDFLENKLIEKGAGPNWLFDVDTLTNSMNYVPVVFAGTSSTNISSTKDVASQDVKKDVSSLRYIALLNWFHEAHMETRNGDAPGGYNANVPESSGISNPTATSKVPLADQVEPAVSLTVESKTPTVSSPVPAVCLDNSSECSIDTFGIEADLSNIETSIPASPTPTFRIYKDHPKSQIIGPVDTPVQTRHKVRPIGTKWVLKNKNDEKGIVIRNKARLVAQGYTQEEGIYYEEVFAPVARIEAIRLFLAYALFMGFIVYQMDVKSAFLYGIIDEEVYVMQPFGFQDPEFPDRVYKVEKAMYGLHQAPRAWYDVSLANTPMDKENPWGKDRPNSDYSGAKQDRKSTTGGCQFLGRRLISWQCKKQTIVAISTTKVEYVAAASGCGQVLWIQNQMLDYGQEKKKCRAYSRGCSNHGRIIEIGEELEADKSTDLGSNDTEEMVNVLNSMKAANILTSGGVAASVSLADVLPVAGVPTVSGRFPTASVVTPYTRRPRGITIGGAQPIRSPIIGAKDKGKQKVVEFEVPKKRTLQEQIDAQVAKEMEEEFARENQRLKLINELVKYQDHRAKILKYQAQQSKPLSKKEQREFYMAILRSHARWKTKHFRGTTLEKIKEEFIPVWKQLEDFMPMSSKEEGERVKRQGLKIDQGSSKRMKTSKDVSEEDLEGMMQLVPLEEVYVEALQLWTLVKETFSIRQAPKDKEKELWVKIKRLFEPDFKDQLWTHNQAFMHDPLDWKLYDICGVHHVFTKDQEIFMLVERDYPLKRGLATVMICNKLQVEQYS</sequence>
<evidence type="ECO:0000313" key="5">
    <source>
        <dbReference type="EMBL" id="GEU75399.1"/>
    </source>
</evidence>
<organism evidence="5">
    <name type="scientific">Tanacetum cinerariifolium</name>
    <name type="common">Dalmatian daisy</name>
    <name type="synonym">Chrysanthemum cinerariifolium</name>
    <dbReference type="NCBI Taxonomy" id="118510"/>
    <lineage>
        <taxon>Eukaryota</taxon>
        <taxon>Viridiplantae</taxon>
        <taxon>Streptophyta</taxon>
        <taxon>Embryophyta</taxon>
        <taxon>Tracheophyta</taxon>
        <taxon>Spermatophyta</taxon>
        <taxon>Magnoliopsida</taxon>
        <taxon>eudicotyledons</taxon>
        <taxon>Gunneridae</taxon>
        <taxon>Pentapetalae</taxon>
        <taxon>asterids</taxon>
        <taxon>campanulids</taxon>
        <taxon>Asterales</taxon>
        <taxon>Asteraceae</taxon>
        <taxon>Asteroideae</taxon>
        <taxon>Anthemideae</taxon>
        <taxon>Anthemidinae</taxon>
        <taxon>Tanacetum</taxon>
    </lineage>
</organism>
<dbReference type="CDD" id="cd09272">
    <property type="entry name" value="RNase_HI_RT_Ty1"/>
    <property type="match status" value="1"/>
</dbReference>
<evidence type="ECO:0000259" key="4">
    <source>
        <dbReference type="PROSITE" id="PS50994"/>
    </source>
</evidence>
<evidence type="ECO:0000256" key="2">
    <source>
        <dbReference type="ARBA" id="ARBA00022801"/>
    </source>
</evidence>
<dbReference type="InterPro" id="IPR036397">
    <property type="entry name" value="RNaseH_sf"/>
</dbReference>
<keyword evidence="1" id="KW-0479">Metal-binding</keyword>
<dbReference type="Gene3D" id="3.30.420.10">
    <property type="entry name" value="Ribonuclease H-like superfamily/Ribonuclease H"/>
    <property type="match status" value="1"/>
</dbReference>
<comment type="caution">
    <text evidence="5">The sequence shown here is derived from an EMBL/GenBank/DDBJ whole genome shotgun (WGS) entry which is preliminary data.</text>
</comment>
<dbReference type="GO" id="GO:0015074">
    <property type="term" value="P:DNA integration"/>
    <property type="evidence" value="ECO:0007669"/>
    <property type="project" value="InterPro"/>
</dbReference>
<dbReference type="Pfam" id="PF07727">
    <property type="entry name" value="RVT_2"/>
    <property type="match status" value="1"/>
</dbReference>
<dbReference type="GO" id="GO:0046872">
    <property type="term" value="F:metal ion binding"/>
    <property type="evidence" value="ECO:0007669"/>
    <property type="project" value="UniProtKB-KW"/>
</dbReference>